<reference evidence="2" key="1">
    <citation type="journal article" date="2014" name="Int. J. Syst. Evol. Microbiol.">
        <title>Complete genome sequence of Corynebacterium casei LMG S-19264T (=DSM 44701T), isolated from a smear-ripened cheese.</title>
        <authorList>
            <consortium name="US DOE Joint Genome Institute (JGI-PGF)"/>
            <person name="Walter F."/>
            <person name="Albersmeier A."/>
            <person name="Kalinowski J."/>
            <person name="Ruckert C."/>
        </authorList>
    </citation>
    <scope>NUCLEOTIDE SEQUENCE</scope>
    <source>
        <strain evidence="2">JCM 4790</strain>
    </source>
</reference>
<comment type="caution">
    <text evidence="2">The sequence shown here is derived from an EMBL/GenBank/DDBJ whole genome shotgun (WGS) entry which is preliminary data.</text>
</comment>
<evidence type="ECO:0000256" key="1">
    <source>
        <dbReference type="SAM" id="MobiDB-lite"/>
    </source>
</evidence>
<evidence type="ECO:0000313" key="3">
    <source>
        <dbReference type="Proteomes" id="UP000619244"/>
    </source>
</evidence>
<name>A0A918U7R9_9ACTN</name>
<accession>A0A918U7R9</accession>
<dbReference type="AlphaFoldDB" id="A0A918U7R9"/>
<feature type="region of interest" description="Disordered" evidence="1">
    <location>
        <begin position="1"/>
        <end position="22"/>
    </location>
</feature>
<protein>
    <submittedName>
        <fullName evidence="2">Uncharacterized protein</fullName>
    </submittedName>
</protein>
<organism evidence="2 3">
    <name type="scientific">Streptomyces minutiscleroticus</name>
    <dbReference type="NCBI Taxonomy" id="68238"/>
    <lineage>
        <taxon>Bacteria</taxon>
        <taxon>Bacillati</taxon>
        <taxon>Actinomycetota</taxon>
        <taxon>Actinomycetes</taxon>
        <taxon>Kitasatosporales</taxon>
        <taxon>Streptomycetaceae</taxon>
        <taxon>Streptomyces</taxon>
    </lineage>
</organism>
<dbReference type="EMBL" id="BMVU01000057">
    <property type="protein sequence ID" value="GGY05808.1"/>
    <property type="molecule type" value="Genomic_DNA"/>
</dbReference>
<reference evidence="2" key="2">
    <citation type="submission" date="2020-09" db="EMBL/GenBank/DDBJ databases">
        <authorList>
            <person name="Sun Q."/>
            <person name="Ohkuma M."/>
        </authorList>
    </citation>
    <scope>NUCLEOTIDE SEQUENCE</scope>
    <source>
        <strain evidence="2">JCM 4790</strain>
    </source>
</reference>
<sequence length="62" mass="6799">MSNPAAFRDETNRSDDCHEPAIKVGPTKALRGGRLYLLCMPHRRAAARKHAGSAPERGTRKA</sequence>
<keyword evidence="3" id="KW-1185">Reference proteome</keyword>
<feature type="compositionally biased region" description="Basic and acidic residues" evidence="1">
    <location>
        <begin position="7"/>
        <end position="21"/>
    </location>
</feature>
<dbReference type="Proteomes" id="UP000619244">
    <property type="component" value="Unassembled WGS sequence"/>
</dbReference>
<evidence type="ECO:0000313" key="2">
    <source>
        <dbReference type="EMBL" id="GGY05808.1"/>
    </source>
</evidence>
<gene>
    <name evidence="2" type="ORF">GCM10010358_68980</name>
</gene>
<proteinExistence type="predicted"/>